<dbReference type="InterPro" id="IPR011704">
    <property type="entry name" value="ATPase_dyneun-rel_AAA"/>
</dbReference>
<dbReference type="SUPFAM" id="SSF52540">
    <property type="entry name" value="P-loop containing nucleoside triphosphate hydrolases"/>
    <property type="match status" value="1"/>
</dbReference>
<dbReference type="PANTHER" id="PTHR42759">
    <property type="entry name" value="MOXR FAMILY PROTEIN"/>
    <property type="match status" value="1"/>
</dbReference>
<comment type="caution">
    <text evidence="2">The sequence shown here is derived from an EMBL/GenBank/DDBJ whole genome shotgun (WGS) entry which is preliminary data.</text>
</comment>
<dbReference type="InterPro" id="IPR050764">
    <property type="entry name" value="CbbQ/NirQ/NorQ/GpvN"/>
</dbReference>
<organism evidence="2 3">
    <name type="scientific">Turicimonas muris</name>
    <dbReference type="NCBI Taxonomy" id="1796652"/>
    <lineage>
        <taxon>Bacteria</taxon>
        <taxon>Pseudomonadati</taxon>
        <taxon>Pseudomonadota</taxon>
        <taxon>Betaproteobacteria</taxon>
        <taxon>Burkholderiales</taxon>
        <taxon>Sutterellaceae</taxon>
        <taxon>Turicimonas</taxon>
    </lineage>
</organism>
<accession>A0A227KS77</accession>
<dbReference type="EMBL" id="NHMP01000001">
    <property type="protein sequence ID" value="OXE51352.1"/>
    <property type="molecule type" value="Genomic_DNA"/>
</dbReference>
<dbReference type="AlphaFoldDB" id="A0A227KS77"/>
<sequence>MTEFGLRKPGSVLGFSNGNADQSVLALIPERNPHYVFQPQQLGIMTIWWEAAPDEPLFISGPHGSGKTSFVNQFCARVGAPVVSLTARSRLDRTDLIGHYIIDKDKSMRFVDGPLTRAWRYGMVFLINEMSAAPADLWLSVNELLEGSPLFIEATGEVIKKHPRARIVMTDNIRGMTDDSSGLYLGRHLQDPAVMDRCWKLRMEYIDASAEMKLIESQIPDIEVHGMTLQSWKKEFALRLRKAAAKVREAYNGTPGVQPIEATISTRVLLRLKDLLIISGRSGRLSVREALNWALRIALTEAVDRTSALTIEKIVEAELGDICTHLAAP</sequence>
<dbReference type="Proteomes" id="UP000214610">
    <property type="component" value="Unassembled WGS sequence"/>
</dbReference>
<dbReference type="InterPro" id="IPR027417">
    <property type="entry name" value="P-loop_NTPase"/>
</dbReference>
<dbReference type="PANTHER" id="PTHR42759:SF1">
    <property type="entry name" value="MAGNESIUM-CHELATASE SUBUNIT CHLD"/>
    <property type="match status" value="1"/>
</dbReference>
<keyword evidence="3" id="KW-1185">Reference proteome</keyword>
<protein>
    <submittedName>
        <fullName evidence="2">Mechanosensitive ion channel protein</fullName>
    </submittedName>
</protein>
<feature type="domain" description="ATPase dynein-related AAA" evidence="1">
    <location>
        <begin position="57"/>
        <end position="175"/>
    </location>
</feature>
<dbReference type="GO" id="GO:0016887">
    <property type="term" value="F:ATP hydrolysis activity"/>
    <property type="evidence" value="ECO:0007669"/>
    <property type="project" value="InterPro"/>
</dbReference>
<reference evidence="3" key="1">
    <citation type="submission" date="2017-05" db="EMBL/GenBank/DDBJ databases">
        <title>Improved OligoMM genomes.</title>
        <authorList>
            <person name="Garzetti D."/>
        </authorList>
    </citation>
    <scope>NUCLEOTIDE SEQUENCE [LARGE SCALE GENOMIC DNA]</scope>
    <source>
        <strain evidence="3">YL45</strain>
    </source>
</reference>
<evidence type="ECO:0000259" key="1">
    <source>
        <dbReference type="Pfam" id="PF07728"/>
    </source>
</evidence>
<name>A0A227KS77_9BURK</name>
<gene>
    <name evidence="2" type="ORF">ADH67_02115</name>
</gene>
<evidence type="ECO:0000313" key="2">
    <source>
        <dbReference type="EMBL" id="OXE51352.1"/>
    </source>
</evidence>
<dbReference type="Gene3D" id="3.40.50.300">
    <property type="entry name" value="P-loop containing nucleotide triphosphate hydrolases"/>
    <property type="match status" value="1"/>
</dbReference>
<proteinExistence type="predicted"/>
<dbReference type="GO" id="GO:0005524">
    <property type="term" value="F:ATP binding"/>
    <property type="evidence" value="ECO:0007669"/>
    <property type="project" value="InterPro"/>
</dbReference>
<evidence type="ECO:0000313" key="3">
    <source>
        <dbReference type="Proteomes" id="UP000214610"/>
    </source>
</evidence>
<dbReference type="Pfam" id="PF07728">
    <property type="entry name" value="AAA_5"/>
    <property type="match status" value="1"/>
</dbReference>